<dbReference type="AlphaFoldDB" id="A0A409VSY9"/>
<feature type="coiled-coil region" evidence="1">
    <location>
        <begin position="430"/>
        <end position="475"/>
    </location>
</feature>
<gene>
    <name evidence="3" type="ORF">CVT26_002561</name>
</gene>
<feature type="compositionally biased region" description="Pro residues" evidence="2">
    <location>
        <begin position="296"/>
        <end position="325"/>
    </location>
</feature>
<dbReference type="EMBL" id="NHYE01005575">
    <property type="protein sequence ID" value="PPQ69329.1"/>
    <property type="molecule type" value="Genomic_DNA"/>
</dbReference>
<feature type="region of interest" description="Disordered" evidence="2">
    <location>
        <begin position="1"/>
        <end position="83"/>
    </location>
</feature>
<dbReference type="InParanoid" id="A0A409VSY9"/>
<protein>
    <submittedName>
        <fullName evidence="3">Uncharacterized protein</fullName>
    </submittedName>
</protein>
<accession>A0A409VSY9</accession>
<feature type="compositionally biased region" description="Low complexity" evidence="2">
    <location>
        <begin position="562"/>
        <end position="589"/>
    </location>
</feature>
<proteinExistence type="predicted"/>
<keyword evidence="4" id="KW-1185">Reference proteome</keyword>
<keyword evidence="1" id="KW-0175">Coiled coil</keyword>
<reference evidence="3 4" key="1">
    <citation type="journal article" date="2018" name="Evol. Lett.">
        <title>Horizontal gene cluster transfer increased hallucinogenic mushroom diversity.</title>
        <authorList>
            <person name="Reynolds H.T."/>
            <person name="Vijayakumar V."/>
            <person name="Gluck-Thaler E."/>
            <person name="Korotkin H.B."/>
            <person name="Matheny P.B."/>
            <person name="Slot J.C."/>
        </authorList>
    </citation>
    <scope>NUCLEOTIDE SEQUENCE [LARGE SCALE GENOMIC DNA]</scope>
    <source>
        <strain evidence="3 4">SRW20</strain>
    </source>
</reference>
<feature type="region of interest" description="Disordered" evidence="2">
    <location>
        <begin position="560"/>
        <end position="598"/>
    </location>
</feature>
<evidence type="ECO:0000313" key="3">
    <source>
        <dbReference type="EMBL" id="PPQ69329.1"/>
    </source>
</evidence>
<organism evidence="3 4">
    <name type="scientific">Gymnopilus dilepis</name>
    <dbReference type="NCBI Taxonomy" id="231916"/>
    <lineage>
        <taxon>Eukaryota</taxon>
        <taxon>Fungi</taxon>
        <taxon>Dikarya</taxon>
        <taxon>Basidiomycota</taxon>
        <taxon>Agaricomycotina</taxon>
        <taxon>Agaricomycetes</taxon>
        <taxon>Agaricomycetidae</taxon>
        <taxon>Agaricales</taxon>
        <taxon>Agaricineae</taxon>
        <taxon>Hymenogastraceae</taxon>
        <taxon>Gymnopilus</taxon>
    </lineage>
</organism>
<feature type="compositionally biased region" description="Polar residues" evidence="2">
    <location>
        <begin position="173"/>
        <end position="187"/>
    </location>
</feature>
<evidence type="ECO:0000256" key="1">
    <source>
        <dbReference type="SAM" id="Coils"/>
    </source>
</evidence>
<sequence>MLAVSLPLVAFTPRPRPHGPASMRSWGPQAGPSKPPPMSTSEAPNGELLGDVVGDTSNEATGSEVKVEETVHARPSSPPVDILRYTPDEDVQVLEKEADVDTFLIPDEDDAVMSDVDEVDELNALSSQEQSPSGLAREPVAQSSTGDHPAEDTEGIPTTDNPFSLSELEARSLTETTLPEGQQSNTPARRRSAAVPRIIRPSTSTFEHGEAKPRPKRVPKPTDKVKAMSISAPPPVSSAKKPLTITFKNKGKENGTGKPPGKRRAEVEDALQVEESVSAKRPRRGATTRSQQIEPEPIPAPEPPVDLPPAPSPPPSISAPPPRVGPPSRRKKARSTHPTPNLPAPPPQEGSQSGPQPEAEAITLISQSRDLSASPPPSNPLILDINAMETSGVSLEDRYITLRAAYLSLSSYVSSTSSPQTNSGDAGAEVQELRQRLAHANTQLLESEAEIQRTRRAFGQEMTQLQRRLEDVQAREAWFVKERGEMLRRLGMLFGFGGMGLGVGMDLGPGMGPMGPPPGIGAGPSQMFPPASGLGGLGGPAFEAGPSNFGGGMFAAPPVNEAPAPTASTSTALVPAGPSSRPSSRMPSSTHISTVNGALGPYGAVSYQQLARVGEQSQAPPPGQIQIQPYTPDNSGQ</sequence>
<feature type="region of interest" description="Disordered" evidence="2">
    <location>
        <begin position="99"/>
        <end position="358"/>
    </location>
</feature>
<comment type="caution">
    <text evidence="3">The sequence shown here is derived from an EMBL/GenBank/DDBJ whole genome shotgun (WGS) entry which is preliminary data.</text>
</comment>
<feature type="compositionally biased region" description="Polar residues" evidence="2">
    <location>
        <begin position="124"/>
        <end position="133"/>
    </location>
</feature>
<feature type="region of interest" description="Disordered" evidence="2">
    <location>
        <begin position="613"/>
        <end position="637"/>
    </location>
</feature>
<feature type="compositionally biased region" description="Acidic residues" evidence="2">
    <location>
        <begin position="106"/>
        <end position="121"/>
    </location>
</feature>
<dbReference type="Proteomes" id="UP000284706">
    <property type="component" value="Unassembled WGS sequence"/>
</dbReference>
<evidence type="ECO:0000256" key="2">
    <source>
        <dbReference type="SAM" id="MobiDB-lite"/>
    </source>
</evidence>
<name>A0A409VSY9_9AGAR</name>
<feature type="compositionally biased region" description="Low complexity" evidence="2">
    <location>
        <begin position="349"/>
        <end position="358"/>
    </location>
</feature>
<evidence type="ECO:0000313" key="4">
    <source>
        <dbReference type="Proteomes" id="UP000284706"/>
    </source>
</evidence>
<feature type="compositionally biased region" description="Low complexity" evidence="2">
    <location>
        <begin position="624"/>
        <end position="637"/>
    </location>
</feature>